<organism evidence="2 3">
    <name type="scientific">Epilithonimonas lactis</name>
    <dbReference type="NCBI Taxonomy" id="421072"/>
    <lineage>
        <taxon>Bacteria</taxon>
        <taxon>Pseudomonadati</taxon>
        <taxon>Bacteroidota</taxon>
        <taxon>Flavobacteriia</taxon>
        <taxon>Flavobacteriales</taxon>
        <taxon>Weeksellaceae</taxon>
        <taxon>Chryseobacterium group</taxon>
        <taxon>Epilithonimonas</taxon>
    </lineage>
</organism>
<evidence type="ECO:0000256" key="1">
    <source>
        <dbReference type="SAM" id="Phobius"/>
    </source>
</evidence>
<feature type="transmembrane region" description="Helical" evidence="1">
    <location>
        <begin position="7"/>
        <end position="22"/>
    </location>
</feature>
<evidence type="ECO:0000313" key="3">
    <source>
        <dbReference type="Proteomes" id="UP000028623"/>
    </source>
</evidence>
<dbReference type="RefSeq" id="WP_034979866.1">
    <property type="nucleotide sequence ID" value="NZ_FOFI01000001.1"/>
</dbReference>
<feature type="transmembrane region" description="Helical" evidence="1">
    <location>
        <begin position="75"/>
        <end position="93"/>
    </location>
</feature>
<name>A0A085B5Z5_9FLAO</name>
<feature type="transmembrane region" description="Helical" evidence="1">
    <location>
        <begin position="330"/>
        <end position="349"/>
    </location>
</feature>
<dbReference type="Pfam" id="PF11028">
    <property type="entry name" value="TMEM260-like"/>
    <property type="match status" value="1"/>
</dbReference>
<dbReference type="eggNOG" id="ENOG5033RHY">
    <property type="taxonomic scope" value="Bacteria"/>
</dbReference>
<keyword evidence="1" id="KW-0812">Transmembrane</keyword>
<dbReference type="Proteomes" id="UP000028623">
    <property type="component" value="Unassembled WGS sequence"/>
</dbReference>
<keyword evidence="3" id="KW-1185">Reference proteome</keyword>
<feature type="transmembrane region" description="Helical" evidence="1">
    <location>
        <begin position="147"/>
        <end position="164"/>
    </location>
</feature>
<keyword evidence="1" id="KW-1133">Transmembrane helix</keyword>
<dbReference type="AlphaFoldDB" id="A0A085B5Z5"/>
<dbReference type="InterPro" id="IPR021280">
    <property type="entry name" value="TMEM260-like"/>
</dbReference>
<gene>
    <name evidence="2" type="ORF">IO89_19940</name>
</gene>
<feature type="transmembrane region" description="Helical" evidence="1">
    <location>
        <begin position="122"/>
        <end position="140"/>
    </location>
</feature>
<comment type="caution">
    <text evidence="2">The sequence shown here is derived from an EMBL/GenBank/DDBJ whole genome shotgun (WGS) entry which is preliminary data.</text>
</comment>
<feature type="transmembrane region" description="Helical" evidence="1">
    <location>
        <begin position="299"/>
        <end position="318"/>
    </location>
</feature>
<protein>
    <recommendedName>
        <fullName evidence="4">Dolichyl-phosphate-mannose-protein mannosyltransferase</fullName>
    </recommendedName>
</protein>
<keyword evidence="1" id="KW-0472">Membrane</keyword>
<evidence type="ECO:0008006" key="4">
    <source>
        <dbReference type="Google" id="ProtNLM"/>
    </source>
</evidence>
<feature type="transmembrane region" description="Helical" evidence="1">
    <location>
        <begin position="277"/>
        <end position="293"/>
    </location>
</feature>
<feature type="transmembrane region" description="Helical" evidence="1">
    <location>
        <begin position="193"/>
        <end position="210"/>
    </location>
</feature>
<dbReference type="STRING" id="421072.SAMN04488097_0026"/>
<feature type="transmembrane region" description="Helical" evidence="1">
    <location>
        <begin position="170"/>
        <end position="186"/>
    </location>
</feature>
<feature type="transmembrane region" description="Helical" evidence="1">
    <location>
        <begin position="242"/>
        <end position="265"/>
    </location>
</feature>
<dbReference type="OrthoDB" id="1232225at2"/>
<dbReference type="EMBL" id="JPLY01000010">
    <property type="protein sequence ID" value="KFC17890.1"/>
    <property type="molecule type" value="Genomic_DNA"/>
</dbReference>
<feature type="transmembrane region" description="Helical" evidence="1">
    <location>
        <begin position="100"/>
        <end position="116"/>
    </location>
</feature>
<reference evidence="2 3" key="1">
    <citation type="submission" date="2014-07" db="EMBL/GenBank/DDBJ databases">
        <title>Epilithonimonas lactis LMG 22401 Genome.</title>
        <authorList>
            <person name="Pipes S.E."/>
            <person name="Stropko S.J."/>
        </authorList>
    </citation>
    <scope>NUCLEOTIDE SEQUENCE [LARGE SCALE GENOMIC DNA]</scope>
    <source>
        <strain evidence="2 3">LMG 24401</strain>
    </source>
</reference>
<sequence>MKHLYRVLFFGFLFVFYWFFSFEKVPFGDALGFVNIAELNEFTDNTTVFGKFLYTNLLIGFKTIFGLDSIPATRFFNLIFSVLTLVVLFFGLKLKFRKEICAYLGTLIFALSFTFWKQTEIIEVYTFNSFWIALYIYFTIRFLEDKNSRFLFLSSLVLGISLFAHVQNIMLIPGWAILCFISFRNYKVNAFPSIFIFIAFAFGLYFMAYINGYNTSHVFGSGNSDWVTGSLEKGFSGFAKDIVVAIGYLIYNFWIFVIPAIIIIFKKIKSFRDSQNLFYLVSFLVPFGFATIYNVSDSYVFFLNAYLFFVFFIIEGLIDIKISQPKIYKSISISVFCVPIFYILSYLIISKIPQGQNFDKEKSEKGGLSYYLFPWMRNNVGVLEFYLDGKKPFDNKDFMNINCHIFLKHRKGKNSLEEIRKM</sequence>
<evidence type="ECO:0000313" key="2">
    <source>
        <dbReference type="EMBL" id="KFC17890.1"/>
    </source>
</evidence>
<accession>A0A085B5Z5</accession>
<proteinExistence type="predicted"/>